<dbReference type="Proteomes" id="UP000054097">
    <property type="component" value="Unassembled WGS sequence"/>
</dbReference>
<evidence type="ECO:0000313" key="1">
    <source>
        <dbReference type="EMBL" id="KIM34171.1"/>
    </source>
</evidence>
<sequence length="95" mass="10798">MWAVDFGKTPVSLMNFCLEPAVQPVYYYRHASVNEQAGRLNQLTLSLLMIVIKVKKSIYSPPRLLDVDPERYGDCGRRGIAIYQLCLANYSAEKV</sequence>
<proteinExistence type="predicted"/>
<name>A0A0C3BS12_SERVB</name>
<dbReference type="AlphaFoldDB" id="A0A0C3BS12"/>
<dbReference type="EMBL" id="KN824277">
    <property type="protein sequence ID" value="KIM34171.1"/>
    <property type="molecule type" value="Genomic_DNA"/>
</dbReference>
<gene>
    <name evidence="1" type="ORF">M408DRAFT_325656</name>
</gene>
<reference evidence="2" key="2">
    <citation type="submission" date="2015-01" db="EMBL/GenBank/DDBJ databases">
        <title>Evolutionary Origins and Diversification of the Mycorrhizal Mutualists.</title>
        <authorList>
            <consortium name="DOE Joint Genome Institute"/>
            <consortium name="Mycorrhizal Genomics Consortium"/>
            <person name="Kohler A."/>
            <person name="Kuo A."/>
            <person name="Nagy L.G."/>
            <person name="Floudas D."/>
            <person name="Copeland A."/>
            <person name="Barry K.W."/>
            <person name="Cichocki N."/>
            <person name="Veneault-Fourrey C."/>
            <person name="LaButti K."/>
            <person name="Lindquist E.A."/>
            <person name="Lipzen A."/>
            <person name="Lundell T."/>
            <person name="Morin E."/>
            <person name="Murat C."/>
            <person name="Riley R."/>
            <person name="Ohm R."/>
            <person name="Sun H."/>
            <person name="Tunlid A."/>
            <person name="Henrissat B."/>
            <person name="Grigoriev I.V."/>
            <person name="Hibbett D.S."/>
            <person name="Martin F."/>
        </authorList>
    </citation>
    <scope>NUCLEOTIDE SEQUENCE [LARGE SCALE GENOMIC DNA]</scope>
    <source>
        <strain evidence="2">MAFF 305830</strain>
    </source>
</reference>
<dbReference type="HOGENOM" id="CLU_2374105_0_0_1"/>
<evidence type="ECO:0000313" key="2">
    <source>
        <dbReference type="Proteomes" id="UP000054097"/>
    </source>
</evidence>
<protein>
    <submittedName>
        <fullName evidence="1">Uncharacterized protein</fullName>
    </submittedName>
</protein>
<reference evidence="1 2" key="1">
    <citation type="submission" date="2014-04" db="EMBL/GenBank/DDBJ databases">
        <authorList>
            <consortium name="DOE Joint Genome Institute"/>
            <person name="Kuo A."/>
            <person name="Zuccaro A."/>
            <person name="Kohler A."/>
            <person name="Nagy L.G."/>
            <person name="Floudas D."/>
            <person name="Copeland A."/>
            <person name="Barry K.W."/>
            <person name="Cichocki N."/>
            <person name="Veneault-Fourrey C."/>
            <person name="LaButti K."/>
            <person name="Lindquist E.A."/>
            <person name="Lipzen A."/>
            <person name="Lundell T."/>
            <person name="Morin E."/>
            <person name="Murat C."/>
            <person name="Sun H."/>
            <person name="Tunlid A."/>
            <person name="Henrissat B."/>
            <person name="Grigoriev I.V."/>
            <person name="Hibbett D.S."/>
            <person name="Martin F."/>
            <person name="Nordberg H.P."/>
            <person name="Cantor M.N."/>
            <person name="Hua S.X."/>
        </authorList>
    </citation>
    <scope>NUCLEOTIDE SEQUENCE [LARGE SCALE GENOMIC DNA]</scope>
    <source>
        <strain evidence="1 2">MAFF 305830</strain>
    </source>
</reference>
<keyword evidence="2" id="KW-1185">Reference proteome</keyword>
<organism evidence="1 2">
    <name type="scientific">Serendipita vermifera MAFF 305830</name>
    <dbReference type="NCBI Taxonomy" id="933852"/>
    <lineage>
        <taxon>Eukaryota</taxon>
        <taxon>Fungi</taxon>
        <taxon>Dikarya</taxon>
        <taxon>Basidiomycota</taxon>
        <taxon>Agaricomycotina</taxon>
        <taxon>Agaricomycetes</taxon>
        <taxon>Sebacinales</taxon>
        <taxon>Serendipitaceae</taxon>
        <taxon>Serendipita</taxon>
    </lineage>
</organism>
<accession>A0A0C3BS12</accession>